<feature type="domain" description="HTH cro/C1-type" evidence="2">
    <location>
        <begin position="29"/>
        <end position="82"/>
    </location>
</feature>
<dbReference type="CDD" id="cd00093">
    <property type="entry name" value="HTH_XRE"/>
    <property type="match status" value="1"/>
</dbReference>
<reference evidence="3 4" key="1">
    <citation type="submission" date="2018-08" db="EMBL/GenBank/DDBJ databases">
        <title>Genomic Encyclopedia of Archaeal and Bacterial Type Strains, Phase II (KMG-II): from individual species to whole genera.</title>
        <authorList>
            <person name="Goeker M."/>
        </authorList>
    </citation>
    <scope>NUCLEOTIDE SEQUENCE [LARGE SCALE GENOMIC DNA]</scope>
    <source>
        <strain evidence="3 4">DSM 2261</strain>
    </source>
</reference>
<accession>A0ABX9JZA6</accession>
<evidence type="ECO:0000313" key="3">
    <source>
        <dbReference type="EMBL" id="REG29886.1"/>
    </source>
</evidence>
<keyword evidence="4" id="KW-1185">Reference proteome</keyword>
<dbReference type="PROSITE" id="PS50943">
    <property type="entry name" value="HTH_CROC1"/>
    <property type="match status" value="1"/>
</dbReference>
<dbReference type="Pfam" id="PF01381">
    <property type="entry name" value="HTH_3"/>
    <property type="match status" value="1"/>
</dbReference>
<dbReference type="PANTHER" id="PTHR46797:SF2">
    <property type="entry name" value="TRANSCRIPTIONAL REGULATOR"/>
    <property type="match status" value="1"/>
</dbReference>
<evidence type="ECO:0000256" key="1">
    <source>
        <dbReference type="ARBA" id="ARBA00023125"/>
    </source>
</evidence>
<gene>
    <name evidence="3" type="ORF">ATI61_107583</name>
</gene>
<dbReference type="Gene3D" id="1.10.260.40">
    <property type="entry name" value="lambda repressor-like DNA-binding domains"/>
    <property type="match status" value="1"/>
</dbReference>
<evidence type="ECO:0000313" key="4">
    <source>
        <dbReference type="Proteomes" id="UP000256345"/>
    </source>
</evidence>
<dbReference type="InterPro" id="IPR010982">
    <property type="entry name" value="Lambda_DNA-bd_dom_sf"/>
</dbReference>
<keyword evidence="1 3" id="KW-0238">DNA-binding</keyword>
<organism evidence="3 4">
    <name type="scientific">Archangium gephyra</name>
    <dbReference type="NCBI Taxonomy" id="48"/>
    <lineage>
        <taxon>Bacteria</taxon>
        <taxon>Pseudomonadati</taxon>
        <taxon>Myxococcota</taxon>
        <taxon>Myxococcia</taxon>
        <taxon>Myxococcales</taxon>
        <taxon>Cystobacterineae</taxon>
        <taxon>Archangiaceae</taxon>
        <taxon>Archangium</taxon>
    </lineage>
</organism>
<dbReference type="EMBL" id="QUMU01000007">
    <property type="protein sequence ID" value="REG29886.1"/>
    <property type="molecule type" value="Genomic_DNA"/>
</dbReference>
<dbReference type="GO" id="GO:0003677">
    <property type="term" value="F:DNA binding"/>
    <property type="evidence" value="ECO:0007669"/>
    <property type="project" value="UniProtKB-KW"/>
</dbReference>
<dbReference type="InterPro" id="IPR050807">
    <property type="entry name" value="TransReg_Diox_bact_type"/>
</dbReference>
<dbReference type="PANTHER" id="PTHR46797">
    <property type="entry name" value="HTH-TYPE TRANSCRIPTIONAL REGULATOR"/>
    <property type="match status" value="1"/>
</dbReference>
<proteinExistence type="predicted"/>
<sequence length="136" mass="14943">MGRLRESQKTTMGQPSTGKLAANVGEIAREARVRSGLTQADVAERVGLATEVYGRLERGRMLPSVPSLRRLCIALRTPSDTFLGLNTGEVATWVAESSPPEYEEVPELRRLMRTLRKLDASQLKLIGLVAAALQKR</sequence>
<dbReference type="SUPFAM" id="SSF47413">
    <property type="entry name" value="lambda repressor-like DNA-binding domains"/>
    <property type="match status" value="1"/>
</dbReference>
<dbReference type="InterPro" id="IPR001387">
    <property type="entry name" value="Cro/C1-type_HTH"/>
</dbReference>
<dbReference type="SMART" id="SM00530">
    <property type="entry name" value="HTH_XRE"/>
    <property type="match status" value="1"/>
</dbReference>
<evidence type="ECO:0000259" key="2">
    <source>
        <dbReference type="PROSITE" id="PS50943"/>
    </source>
</evidence>
<name>A0ABX9JZA6_9BACT</name>
<comment type="caution">
    <text evidence="3">The sequence shown here is derived from an EMBL/GenBank/DDBJ whole genome shotgun (WGS) entry which is preliminary data.</text>
</comment>
<protein>
    <submittedName>
        <fullName evidence="3">DNA-binding XRE family transcriptional regulator</fullName>
    </submittedName>
</protein>
<dbReference type="Proteomes" id="UP000256345">
    <property type="component" value="Unassembled WGS sequence"/>
</dbReference>